<gene>
    <name evidence="2" type="ORF">S01H1_80127</name>
</gene>
<evidence type="ECO:0000256" key="1">
    <source>
        <dbReference type="SAM" id="Phobius"/>
    </source>
</evidence>
<reference evidence="2" key="1">
    <citation type="journal article" date="2014" name="Front. Microbiol.">
        <title>High frequency of phylogenetically diverse reductive dehalogenase-homologous genes in deep subseafloor sedimentary metagenomes.</title>
        <authorList>
            <person name="Kawai M."/>
            <person name="Futagami T."/>
            <person name="Toyoda A."/>
            <person name="Takaki Y."/>
            <person name="Nishi S."/>
            <person name="Hori S."/>
            <person name="Arai W."/>
            <person name="Tsubouchi T."/>
            <person name="Morono Y."/>
            <person name="Uchiyama I."/>
            <person name="Ito T."/>
            <person name="Fujiyama A."/>
            <person name="Inagaki F."/>
            <person name="Takami H."/>
        </authorList>
    </citation>
    <scope>NUCLEOTIDE SEQUENCE</scope>
    <source>
        <strain evidence="2">Expedition CK06-06</strain>
    </source>
</reference>
<protein>
    <recommendedName>
        <fullName evidence="3">Polysaccharide biosynthesis protein C-terminal domain-containing protein</fullName>
    </recommendedName>
</protein>
<keyword evidence="1" id="KW-1133">Transmembrane helix</keyword>
<name>X0YDK4_9ZZZZ</name>
<dbReference type="AlphaFoldDB" id="X0YDK4"/>
<feature type="non-terminal residue" evidence="2">
    <location>
        <position position="1"/>
    </location>
</feature>
<evidence type="ECO:0008006" key="3">
    <source>
        <dbReference type="Google" id="ProtNLM"/>
    </source>
</evidence>
<feature type="transmembrane region" description="Helical" evidence="1">
    <location>
        <begin position="60"/>
        <end position="82"/>
    </location>
</feature>
<keyword evidence="1" id="KW-0472">Membrane</keyword>
<keyword evidence="1" id="KW-0812">Transmembrane</keyword>
<accession>X0YDK4</accession>
<feature type="transmembrane region" description="Helical" evidence="1">
    <location>
        <begin position="21"/>
        <end position="48"/>
    </location>
</feature>
<sequence>LFNLSLLYLMLHRRMKQLDDRAILITFLKSLTASVMMGLVIYGALYLVASVVDMQKAWGILTQASIAGLAGFGVYVVIAWIWKCEEISAVKKFLKRIGGVKI</sequence>
<dbReference type="EMBL" id="BARS01054076">
    <property type="protein sequence ID" value="GAG45357.1"/>
    <property type="molecule type" value="Genomic_DNA"/>
</dbReference>
<proteinExistence type="predicted"/>
<comment type="caution">
    <text evidence="2">The sequence shown here is derived from an EMBL/GenBank/DDBJ whole genome shotgun (WGS) entry which is preliminary data.</text>
</comment>
<evidence type="ECO:0000313" key="2">
    <source>
        <dbReference type="EMBL" id="GAG45357.1"/>
    </source>
</evidence>
<organism evidence="2">
    <name type="scientific">marine sediment metagenome</name>
    <dbReference type="NCBI Taxonomy" id="412755"/>
    <lineage>
        <taxon>unclassified sequences</taxon>
        <taxon>metagenomes</taxon>
        <taxon>ecological metagenomes</taxon>
    </lineage>
</organism>